<sequence length="84" mass="9349">MAITGPPTASTTCRICRYSDGSAASSMPRSWCGHQQHRPSTHLAGPSRGRNSGNLLLQPAQHRLHHRQFHALRMELIQLPGQRE</sequence>
<accession>A0ABW1DP13</accession>
<dbReference type="Proteomes" id="UP001596180">
    <property type="component" value="Unassembled WGS sequence"/>
</dbReference>
<proteinExistence type="predicted"/>
<comment type="caution">
    <text evidence="2">The sequence shown here is derived from an EMBL/GenBank/DDBJ whole genome shotgun (WGS) entry which is preliminary data.</text>
</comment>
<organism evidence="2 3">
    <name type="scientific">Streptomyces chlorus</name>
    <dbReference type="NCBI Taxonomy" id="887452"/>
    <lineage>
        <taxon>Bacteria</taxon>
        <taxon>Bacillati</taxon>
        <taxon>Actinomycetota</taxon>
        <taxon>Actinomycetes</taxon>
        <taxon>Kitasatosporales</taxon>
        <taxon>Streptomycetaceae</taxon>
        <taxon>Streptomyces</taxon>
    </lineage>
</organism>
<protein>
    <submittedName>
        <fullName evidence="2">Uncharacterized protein</fullName>
    </submittedName>
</protein>
<evidence type="ECO:0000256" key="1">
    <source>
        <dbReference type="SAM" id="MobiDB-lite"/>
    </source>
</evidence>
<name>A0ABW1DP13_9ACTN</name>
<evidence type="ECO:0000313" key="3">
    <source>
        <dbReference type="Proteomes" id="UP001596180"/>
    </source>
</evidence>
<dbReference type="EMBL" id="JBHSOA010000003">
    <property type="protein sequence ID" value="MFC5850366.1"/>
    <property type="molecule type" value="Genomic_DNA"/>
</dbReference>
<evidence type="ECO:0000313" key="2">
    <source>
        <dbReference type="EMBL" id="MFC5850366.1"/>
    </source>
</evidence>
<dbReference type="RefSeq" id="WP_381356566.1">
    <property type="nucleotide sequence ID" value="NZ_JBHSOA010000003.1"/>
</dbReference>
<feature type="region of interest" description="Disordered" evidence="1">
    <location>
        <begin position="27"/>
        <end position="54"/>
    </location>
</feature>
<keyword evidence="3" id="KW-1185">Reference proteome</keyword>
<reference evidence="3" key="1">
    <citation type="journal article" date="2019" name="Int. J. Syst. Evol. Microbiol.">
        <title>The Global Catalogue of Microorganisms (GCM) 10K type strain sequencing project: providing services to taxonomists for standard genome sequencing and annotation.</title>
        <authorList>
            <consortium name="The Broad Institute Genomics Platform"/>
            <consortium name="The Broad Institute Genome Sequencing Center for Infectious Disease"/>
            <person name="Wu L."/>
            <person name="Ma J."/>
        </authorList>
    </citation>
    <scope>NUCLEOTIDE SEQUENCE [LARGE SCALE GENOMIC DNA]</scope>
    <source>
        <strain evidence="3">JCM 10411</strain>
    </source>
</reference>
<gene>
    <name evidence="2" type="ORF">ACFPZI_00480</name>
</gene>